<accession>A0A563VPK7</accession>
<evidence type="ECO:0000313" key="2">
    <source>
        <dbReference type="Proteomes" id="UP000320055"/>
    </source>
</evidence>
<organism evidence="1 2">
    <name type="scientific">Hyella patelloides LEGE 07179</name>
    <dbReference type="NCBI Taxonomy" id="945734"/>
    <lineage>
        <taxon>Bacteria</taxon>
        <taxon>Bacillati</taxon>
        <taxon>Cyanobacteriota</taxon>
        <taxon>Cyanophyceae</taxon>
        <taxon>Pleurocapsales</taxon>
        <taxon>Hyellaceae</taxon>
        <taxon>Hyella</taxon>
    </lineage>
</organism>
<protein>
    <submittedName>
        <fullName evidence="1">Uncharacterized protein</fullName>
    </submittedName>
</protein>
<keyword evidence="2" id="KW-1185">Reference proteome</keyword>
<proteinExistence type="predicted"/>
<sequence length="50" mass="5898">MRDEIGENERNVISAEKTFTDAEEKIYCHSHGSRASFIRRTSQQRQKSRL</sequence>
<gene>
    <name evidence="1" type="ORF">H1P_1950007</name>
</gene>
<reference evidence="1 2" key="1">
    <citation type="submission" date="2019-01" db="EMBL/GenBank/DDBJ databases">
        <authorList>
            <person name="Brito A."/>
        </authorList>
    </citation>
    <scope>NUCLEOTIDE SEQUENCE [LARGE SCALE GENOMIC DNA]</scope>
    <source>
        <strain evidence="1">1</strain>
    </source>
</reference>
<name>A0A563VPK7_9CYAN</name>
<dbReference type="AlphaFoldDB" id="A0A563VPK7"/>
<dbReference type="Proteomes" id="UP000320055">
    <property type="component" value="Unassembled WGS sequence"/>
</dbReference>
<dbReference type="EMBL" id="CAACVJ010000107">
    <property type="protein sequence ID" value="VEP13341.1"/>
    <property type="molecule type" value="Genomic_DNA"/>
</dbReference>
<evidence type="ECO:0000313" key="1">
    <source>
        <dbReference type="EMBL" id="VEP13341.1"/>
    </source>
</evidence>